<keyword evidence="2" id="KW-0677">Repeat</keyword>
<keyword evidence="2 3" id="KW-0812">Transmembrane</keyword>
<dbReference type="NCBIfam" id="NF008757">
    <property type="entry name" value="PRK11788.1-5"/>
    <property type="match status" value="1"/>
</dbReference>
<keyword evidence="2" id="KW-0408">Iron</keyword>
<comment type="caution">
    <text evidence="5">The sequence shown here is derived from an EMBL/GenBank/DDBJ whole genome shotgun (WGS) entry which is preliminary data.</text>
</comment>
<feature type="topological domain" description="Cytoplasmic" evidence="2">
    <location>
        <begin position="22"/>
        <end position="390"/>
    </location>
</feature>
<feature type="binding site" evidence="2">
    <location>
        <position position="358"/>
    </location>
    <ligand>
        <name>Fe cation</name>
        <dbReference type="ChEBI" id="CHEBI:24875"/>
    </ligand>
</feature>
<dbReference type="Pfam" id="PF13176">
    <property type="entry name" value="TPR_7"/>
    <property type="match status" value="1"/>
</dbReference>
<dbReference type="EMBL" id="JOJP01000001">
    <property type="protein sequence ID" value="KEI71625.1"/>
    <property type="molecule type" value="Genomic_DNA"/>
</dbReference>
<keyword evidence="2" id="KW-1003">Cell membrane</keyword>
<dbReference type="RefSeq" id="WP_020583315.1">
    <property type="nucleotide sequence ID" value="NZ_JOJP01000001.1"/>
</dbReference>
<name>A0A081KBU9_9GAMM</name>
<feature type="domain" description="LapB rubredoxin metal binding" evidence="4">
    <location>
        <begin position="356"/>
        <end position="383"/>
    </location>
</feature>
<comment type="function">
    <text evidence="2">Modulates cellular lipopolysaccharide (LPS) levels by regulating LpxC, which is involved in lipid A biosynthesis. May act by modulating the proteolytic activity of FtsH towards LpxC. May also coordinate assembly of proteins involved in LPS synthesis at the plasma membrane.</text>
</comment>
<feature type="binding site" evidence="2">
    <location>
        <position position="361"/>
    </location>
    <ligand>
        <name>Fe cation</name>
        <dbReference type="ChEBI" id="CHEBI:24875"/>
    </ligand>
</feature>
<reference evidence="5 6" key="1">
    <citation type="submission" date="2014-06" db="EMBL/GenBank/DDBJ databases">
        <title>Whole Genome Sequences of Three Symbiotic Endozoicomonas Bacteria.</title>
        <authorList>
            <person name="Neave M.J."/>
            <person name="Apprill A."/>
            <person name="Voolstra C.R."/>
        </authorList>
    </citation>
    <scope>NUCLEOTIDE SEQUENCE [LARGE SCALE GENOMIC DNA]</scope>
    <source>
        <strain evidence="5 6">DSM 22380</strain>
    </source>
</reference>
<keyword evidence="6" id="KW-1185">Reference proteome</keyword>
<keyword evidence="2" id="KW-0997">Cell inner membrane</keyword>
<dbReference type="Pfam" id="PF13432">
    <property type="entry name" value="TPR_16"/>
    <property type="match status" value="1"/>
</dbReference>
<dbReference type="InterPro" id="IPR019734">
    <property type="entry name" value="TPR_rpt"/>
</dbReference>
<gene>
    <name evidence="2" type="primary">lapB</name>
    <name evidence="5" type="ORF">GV64_13535</name>
</gene>
<dbReference type="Pfam" id="PF18073">
    <property type="entry name" value="Zn_ribbon_LapB"/>
    <property type="match status" value="1"/>
</dbReference>
<evidence type="ECO:0000259" key="4">
    <source>
        <dbReference type="Pfam" id="PF18073"/>
    </source>
</evidence>
<comment type="similarity">
    <text evidence="2">Belongs to the LapB family.</text>
</comment>
<proteinExistence type="inferred from homology"/>
<evidence type="ECO:0000313" key="5">
    <source>
        <dbReference type="EMBL" id="KEI71625.1"/>
    </source>
</evidence>
<dbReference type="Proteomes" id="UP000027997">
    <property type="component" value="Unassembled WGS sequence"/>
</dbReference>
<dbReference type="STRING" id="305900.GV64_13535"/>
<feature type="binding site" evidence="2">
    <location>
        <position position="375"/>
    </location>
    <ligand>
        <name>Fe cation</name>
        <dbReference type="ChEBI" id="CHEBI:24875"/>
    </ligand>
</feature>
<dbReference type="HAMAP" id="MF_00994">
    <property type="entry name" value="LPS_assembly_LapB"/>
    <property type="match status" value="1"/>
</dbReference>
<dbReference type="AlphaFoldDB" id="A0A081KBU9"/>
<organism evidence="5 6">
    <name type="scientific">Endozoicomonas elysicola</name>
    <dbReference type="NCBI Taxonomy" id="305900"/>
    <lineage>
        <taxon>Bacteria</taxon>
        <taxon>Pseudomonadati</taxon>
        <taxon>Pseudomonadota</taxon>
        <taxon>Gammaproteobacteria</taxon>
        <taxon>Oceanospirillales</taxon>
        <taxon>Endozoicomonadaceae</taxon>
        <taxon>Endozoicomonas</taxon>
    </lineage>
</organism>
<dbReference type="Gene3D" id="1.25.40.10">
    <property type="entry name" value="Tetratricopeptide repeat domain"/>
    <property type="match status" value="1"/>
</dbReference>
<evidence type="ECO:0000313" key="6">
    <source>
        <dbReference type="Proteomes" id="UP000027997"/>
    </source>
</evidence>
<dbReference type="GO" id="GO:0008653">
    <property type="term" value="P:lipopolysaccharide metabolic process"/>
    <property type="evidence" value="ECO:0007669"/>
    <property type="project" value="InterPro"/>
</dbReference>
<dbReference type="SUPFAM" id="SSF48452">
    <property type="entry name" value="TPR-like"/>
    <property type="match status" value="1"/>
</dbReference>
<dbReference type="GO" id="GO:0009898">
    <property type="term" value="C:cytoplasmic side of plasma membrane"/>
    <property type="evidence" value="ECO:0007669"/>
    <property type="project" value="UniProtKB-UniRule"/>
</dbReference>
<sequence length="390" mass="44470">MPDIALLGLILAAIVIGYFLGWRDQRKRRGDDSGQLSKDYFVGLNYLINEQTDEAIDVFIKALDINNDTVDTYLALGSLFSKRGEVEKSIRVHQDLLARPSLTSIQSFQVQLALAQNYSSAGLLDRAESILIDLSRQNHDLRDQALKQLLRVYEQEREWDKAADVAERLRRTRGEYFAIILAHYYCEQCEIALKQNDRVTARRLIRQAFSRDKNSVRTSLLLGQMEFDEGSYKEAIKVLQRISVQDISFMPLSLPLLEKAFEHTGSLRGFGAYLGRCLNERPGTAVIISMTRLLVRESGESQAVNFLTAQLDRHPTLRGLNELIDLRRQFQGDLPDNVLALIHRLTDRMLELKPVFSCGHCGFSGKEMHWQCPRCHNWGAVKPIQGFEGE</sequence>
<dbReference type="eggNOG" id="COG2956">
    <property type="taxonomic scope" value="Bacteria"/>
</dbReference>
<feature type="transmembrane region" description="Helical" evidence="3">
    <location>
        <begin position="6"/>
        <end position="22"/>
    </location>
</feature>
<evidence type="ECO:0000256" key="2">
    <source>
        <dbReference type="HAMAP-Rule" id="MF_00994"/>
    </source>
</evidence>
<dbReference type="GO" id="GO:0005506">
    <property type="term" value="F:iron ion binding"/>
    <property type="evidence" value="ECO:0007669"/>
    <property type="project" value="UniProtKB-UniRule"/>
</dbReference>
<keyword evidence="2 3" id="KW-0472">Membrane</keyword>
<evidence type="ECO:0000256" key="1">
    <source>
        <dbReference type="ARBA" id="ARBA00022723"/>
    </source>
</evidence>
<keyword evidence="2" id="KW-0802">TPR repeat</keyword>
<dbReference type="GO" id="GO:0046890">
    <property type="term" value="P:regulation of lipid biosynthetic process"/>
    <property type="evidence" value="ECO:0007669"/>
    <property type="project" value="UniProtKB-UniRule"/>
</dbReference>
<dbReference type="InterPro" id="IPR041166">
    <property type="entry name" value="Rubredoxin_2"/>
</dbReference>
<feature type="binding site" evidence="2">
    <location>
        <position position="372"/>
    </location>
    <ligand>
        <name>Fe cation</name>
        <dbReference type="ChEBI" id="CHEBI:24875"/>
    </ligand>
</feature>
<comment type="subcellular location">
    <subcellularLocation>
        <location evidence="2">Cell inner membrane</location>
        <topology evidence="2">Single-pass membrane protein</topology>
        <orientation evidence="2">Cytoplasmic side</orientation>
    </subcellularLocation>
</comment>
<accession>A0A081KBU9</accession>
<keyword evidence="2 3" id="KW-1133">Transmembrane helix</keyword>
<protein>
    <recommendedName>
        <fullName evidence="2">Lipopolysaccharide assembly protein B</fullName>
    </recommendedName>
</protein>
<evidence type="ECO:0000256" key="3">
    <source>
        <dbReference type="SAM" id="Phobius"/>
    </source>
</evidence>
<keyword evidence="1 2" id="KW-0479">Metal-binding</keyword>
<dbReference type="InterPro" id="IPR011990">
    <property type="entry name" value="TPR-like_helical_dom_sf"/>
</dbReference>
<dbReference type="InterPro" id="IPR030865">
    <property type="entry name" value="LapB"/>
</dbReference>